<dbReference type="EMBL" id="JACGWN010000012">
    <property type="protein sequence ID" value="KAL0415716.1"/>
    <property type="molecule type" value="Genomic_DNA"/>
</dbReference>
<comment type="caution">
    <text evidence="2">The sequence shown here is derived from an EMBL/GenBank/DDBJ whole genome shotgun (WGS) entry which is preliminary data.</text>
</comment>
<dbReference type="PANTHER" id="PTHR33595">
    <property type="entry name" value="VON WILLEBRAND FACTOR A DOMAIN PROTEIN"/>
    <property type="match status" value="1"/>
</dbReference>
<evidence type="ECO:0000256" key="1">
    <source>
        <dbReference type="SAM" id="MobiDB-lite"/>
    </source>
</evidence>
<gene>
    <name evidence="2" type="ORF">Slati_3403500</name>
</gene>
<reference evidence="2" key="2">
    <citation type="journal article" date="2024" name="Plant">
        <title>Genomic evolution and insights into agronomic trait innovations of Sesamum species.</title>
        <authorList>
            <person name="Miao H."/>
            <person name="Wang L."/>
            <person name="Qu L."/>
            <person name="Liu H."/>
            <person name="Sun Y."/>
            <person name="Le M."/>
            <person name="Wang Q."/>
            <person name="Wei S."/>
            <person name="Zheng Y."/>
            <person name="Lin W."/>
            <person name="Duan Y."/>
            <person name="Cao H."/>
            <person name="Xiong S."/>
            <person name="Wang X."/>
            <person name="Wei L."/>
            <person name="Li C."/>
            <person name="Ma Q."/>
            <person name="Ju M."/>
            <person name="Zhao R."/>
            <person name="Li G."/>
            <person name="Mu C."/>
            <person name="Tian Q."/>
            <person name="Mei H."/>
            <person name="Zhang T."/>
            <person name="Gao T."/>
            <person name="Zhang H."/>
        </authorList>
    </citation>
    <scope>NUCLEOTIDE SEQUENCE</scope>
    <source>
        <strain evidence="2">KEN1</strain>
    </source>
</reference>
<organism evidence="2">
    <name type="scientific">Sesamum latifolium</name>
    <dbReference type="NCBI Taxonomy" id="2727402"/>
    <lineage>
        <taxon>Eukaryota</taxon>
        <taxon>Viridiplantae</taxon>
        <taxon>Streptophyta</taxon>
        <taxon>Embryophyta</taxon>
        <taxon>Tracheophyta</taxon>
        <taxon>Spermatophyta</taxon>
        <taxon>Magnoliopsida</taxon>
        <taxon>eudicotyledons</taxon>
        <taxon>Gunneridae</taxon>
        <taxon>Pentapetalae</taxon>
        <taxon>asterids</taxon>
        <taxon>lamiids</taxon>
        <taxon>Lamiales</taxon>
        <taxon>Pedaliaceae</taxon>
        <taxon>Sesamum</taxon>
    </lineage>
</organism>
<feature type="region of interest" description="Disordered" evidence="1">
    <location>
        <begin position="33"/>
        <end position="62"/>
    </location>
</feature>
<dbReference type="AlphaFoldDB" id="A0AAW2UEB4"/>
<dbReference type="PANTHER" id="PTHR33595:SF7">
    <property type="entry name" value="OS12G0242500 PROTEIN"/>
    <property type="match status" value="1"/>
</dbReference>
<proteinExistence type="predicted"/>
<sequence>MDRRAGGGCCIARYAGGAYDKSKVDRIMQRFRPIAPKPAAGGGSLSAGSSASERGDPLSKPAVGKEGVVLRVVM</sequence>
<name>A0AAW2UEB4_9LAMI</name>
<reference evidence="2" key="1">
    <citation type="submission" date="2020-06" db="EMBL/GenBank/DDBJ databases">
        <authorList>
            <person name="Li T."/>
            <person name="Hu X."/>
            <person name="Zhang T."/>
            <person name="Song X."/>
            <person name="Zhang H."/>
            <person name="Dai N."/>
            <person name="Sheng W."/>
            <person name="Hou X."/>
            <person name="Wei L."/>
        </authorList>
    </citation>
    <scope>NUCLEOTIDE SEQUENCE</scope>
    <source>
        <strain evidence="2">KEN1</strain>
        <tissue evidence="2">Leaf</tissue>
    </source>
</reference>
<accession>A0AAW2UEB4</accession>
<protein>
    <submittedName>
        <fullName evidence="2">Uncharacterized protein</fullName>
    </submittedName>
</protein>
<evidence type="ECO:0000313" key="2">
    <source>
        <dbReference type="EMBL" id="KAL0415716.1"/>
    </source>
</evidence>